<gene>
    <name evidence="1" type="ORF">SAMN05444388_103151</name>
</gene>
<evidence type="ECO:0000313" key="1">
    <source>
        <dbReference type="EMBL" id="SHG54386.1"/>
    </source>
</evidence>
<organism evidence="1 2">
    <name type="scientific">Flavobacterium johnsoniae</name>
    <name type="common">Cytophaga johnsonae</name>
    <dbReference type="NCBI Taxonomy" id="986"/>
    <lineage>
        <taxon>Bacteria</taxon>
        <taxon>Pseudomonadati</taxon>
        <taxon>Bacteroidota</taxon>
        <taxon>Flavobacteriia</taxon>
        <taxon>Flavobacteriales</taxon>
        <taxon>Flavobacteriaceae</taxon>
        <taxon>Flavobacterium</taxon>
    </lineage>
</organism>
<protein>
    <submittedName>
        <fullName evidence="1">Uncharacterized protein</fullName>
    </submittedName>
</protein>
<dbReference type="AlphaFoldDB" id="A0A1M7DS10"/>
<dbReference type="EMBL" id="FQWH01000003">
    <property type="protein sequence ID" value="SHG54386.1"/>
    <property type="molecule type" value="Genomic_DNA"/>
</dbReference>
<name>A0A1M7DS10_FLAJO</name>
<reference evidence="1 2" key="1">
    <citation type="submission" date="2016-11" db="EMBL/GenBank/DDBJ databases">
        <authorList>
            <person name="Jaros S."/>
            <person name="Januszkiewicz K."/>
            <person name="Wedrychowicz H."/>
        </authorList>
    </citation>
    <scope>NUCLEOTIDE SEQUENCE [LARGE SCALE GENOMIC DNA]</scope>
    <source>
        <strain evidence="1 2">DSM 6792</strain>
    </source>
</reference>
<accession>A0A1M7DS10</accession>
<evidence type="ECO:0000313" key="2">
    <source>
        <dbReference type="Proteomes" id="UP000184112"/>
    </source>
</evidence>
<proteinExistence type="predicted"/>
<sequence>MIIQISKNGNNSSNMYYIQLVLLKEICTVKNNNKLLYK</sequence>
<dbReference type="Proteomes" id="UP000184112">
    <property type="component" value="Unassembled WGS sequence"/>
</dbReference>